<feature type="domain" description="F-box" evidence="7">
    <location>
        <begin position="37"/>
        <end position="83"/>
    </location>
</feature>
<gene>
    <name evidence="8" type="ORF">M569_03361</name>
</gene>
<dbReference type="FunFam" id="3.10.129.10:FF:000001">
    <property type="entry name" value="3-hydroxyacyl-[acyl-carrier-protein] dehydratase FabZ"/>
    <property type="match status" value="1"/>
</dbReference>
<dbReference type="Pfam" id="PF07977">
    <property type="entry name" value="FabA"/>
    <property type="match status" value="1"/>
</dbReference>
<dbReference type="SUPFAM" id="SSF54637">
    <property type="entry name" value="Thioesterase/thiol ester dehydrase-isomerase"/>
    <property type="match status" value="1"/>
</dbReference>
<protein>
    <recommendedName>
        <fullName evidence="7">F-box domain-containing protein</fullName>
    </recommendedName>
</protein>
<dbReference type="Proteomes" id="UP000015453">
    <property type="component" value="Unassembled WGS sequence"/>
</dbReference>
<dbReference type="PANTHER" id="PTHR46344:SF27">
    <property type="entry name" value="KELCH REPEAT SUPERFAMILY PROTEIN"/>
    <property type="match status" value="1"/>
</dbReference>
<proteinExistence type="predicted"/>
<dbReference type="NCBIfam" id="NF000582">
    <property type="entry name" value="PRK00006.1"/>
    <property type="match status" value="1"/>
</dbReference>
<evidence type="ECO:0000259" key="7">
    <source>
        <dbReference type="PROSITE" id="PS50181"/>
    </source>
</evidence>
<feature type="region of interest" description="Disordered" evidence="6">
    <location>
        <begin position="1"/>
        <end position="29"/>
    </location>
</feature>
<dbReference type="GO" id="GO:0005737">
    <property type="term" value="C:cytoplasm"/>
    <property type="evidence" value="ECO:0007669"/>
    <property type="project" value="UniProtKB-SubCell"/>
</dbReference>
<dbReference type="InterPro" id="IPR001810">
    <property type="entry name" value="F-box_dom"/>
</dbReference>
<dbReference type="SMART" id="SM00256">
    <property type="entry name" value="FBOX"/>
    <property type="match status" value="1"/>
</dbReference>
<dbReference type="InterPro" id="IPR006652">
    <property type="entry name" value="Kelch_1"/>
</dbReference>
<dbReference type="GO" id="GO:0016829">
    <property type="term" value="F:lyase activity"/>
    <property type="evidence" value="ECO:0007669"/>
    <property type="project" value="UniProtKB-KW"/>
</dbReference>
<accession>S8CVJ5</accession>
<keyword evidence="9" id="KW-1185">Reference proteome</keyword>
<dbReference type="InterPro" id="IPR013114">
    <property type="entry name" value="FabA_FabZ"/>
</dbReference>
<dbReference type="EMBL" id="AUSU01001272">
    <property type="protein sequence ID" value="EPS71394.1"/>
    <property type="molecule type" value="Genomic_DNA"/>
</dbReference>
<dbReference type="SUPFAM" id="SSF81383">
    <property type="entry name" value="F-box domain"/>
    <property type="match status" value="1"/>
</dbReference>
<evidence type="ECO:0000313" key="9">
    <source>
        <dbReference type="Proteomes" id="UP000015453"/>
    </source>
</evidence>
<sequence length="631" mass="69878">MGARLSSNNTKPSSSYASQNAPSKRQKISSGFWDDRPRLIPSLPDEISIQILARLPRIWHFDAKLVSRSWRTALTSSELYKIRKELGTTEEWLYILTKTDGEKHLWHGLDPVSGMWQQLPMMPNVATDDGSKRSLSGFRLWNIVGSRIISDAVRGWLGRKDVYGGEIPFCGCSIGAIDDCLYVVGGFCKASAVNFVWRYDPVSNSWNEATPMSTPRAYSKTSVLNDKLYVVGGVTRGRGGLIPLQSAEVFDPSTGTWSEVASMPFSRARMLPTAFLADLLKPIATGMTSYRGKLCVPQSLYCWPFFVDVGGEVFDPETNSWVEMSTGMGEGWPAKQAGTKLSVIVDEELYALDPSSTVDSARIKVYDQQDDAWKTIEGDVPIRDLSDSEAPYLLAGLLGKLHVITKDADHSISVMQFDKVPASGNNIWNVIARRIAGSAELLTSVKMISSAVTFPFIPVVRNGATTVVSSPGQRRKLLRCCMSSGDSALPVEFMHPRAVMDADQIRQILPHRYPFLLVDRVVEFVPGVSAVGIKNVSISDPFFVGHFPDRSIMPGVLVLEAMAQVGGLVSLPFDLGRGYSPREYLTLAGVDKVRFRKEKLMWEASSFAKLISSWRNATPRRNLRYIDCYVT</sequence>
<comment type="caution">
    <text evidence="8">The sequence shown here is derived from an EMBL/GenBank/DDBJ whole genome shotgun (WGS) entry which is preliminary data.</text>
</comment>
<dbReference type="CDD" id="cd22152">
    <property type="entry name" value="F-box_AtAFR-like"/>
    <property type="match status" value="1"/>
</dbReference>
<dbReference type="InterPro" id="IPR015915">
    <property type="entry name" value="Kelch-typ_b-propeller"/>
</dbReference>
<keyword evidence="3" id="KW-0963">Cytoplasm</keyword>
<keyword evidence="4" id="KW-0677">Repeat</keyword>
<dbReference type="InterPro" id="IPR036047">
    <property type="entry name" value="F-box-like_dom_sf"/>
</dbReference>
<evidence type="ECO:0000256" key="5">
    <source>
        <dbReference type="ARBA" id="ARBA00023239"/>
    </source>
</evidence>
<evidence type="ECO:0000256" key="3">
    <source>
        <dbReference type="ARBA" id="ARBA00022490"/>
    </source>
</evidence>
<dbReference type="SUPFAM" id="SSF117281">
    <property type="entry name" value="Kelch motif"/>
    <property type="match status" value="1"/>
</dbReference>
<name>S8CVJ5_9LAMI</name>
<dbReference type="Gene3D" id="2.120.10.80">
    <property type="entry name" value="Kelch-type beta propeller"/>
    <property type="match status" value="1"/>
</dbReference>
<dbReference type="AlphaFoldDB" id="S8CVJ5"/>
<dbReference type="Pfam" id="PF12937">
    <property type="entry name" value="F-box-like"/>
    <property type="match status" value="1"/>
</dbReference>
<evidence type="ECO:0000256" key="1">
    <source>
        <dbReference type="ARBA" id="ARBA00004496"/>
    </source>
</evidence>
<dbReference type="InterPro" id="IPR029069">
    <property type="entry name" value="HotDog_dom_sf"/>
</dbReference>
<dbReference type="CDD" id="cd01288">
    <property type="entry name" value="FabZ"/>
    <property type="match status" value="1"/>
</dbReference>
<organism evidence="8 9">
    <name type="scientific">Genlisea aurea</name>
    <dbReference type="NCBI Taxonomy" id="192259"/>
    <lineage>
        <taxon>Eukaryota</taxon>
        <taxon>Viridiplantae</taxon>
        <taxon>Streptophyta</taxon>
        <taxon>Embryophyta</taxon>
        <taxon>Tracheophyta</taxon>
        <taxon>Spermatophyta</taxon>
        <taxon>Magnoliopsida</taxon>
        <taxon>eudicotyledons</taxon>
        <taxon>Gunneridae</taxon>
        <taxon>Pentapetalae</taxon>
        <taxon>asterids</taxon>
        <taxon>lamiids</taxon>
        <taxon>Lamiales</taxon>
        <taxon>Lentibulariaceae</taxon>
        <taxon>Genlisea</taxon>
    </lineage>
</organism>
<dbReference type="OrthoDB" id="45365at2759"/>
<keyword evidence="5" id="KW-0456">Lyase</keyword>
<dbReference type="PROSITE" id="PS50181">
    <property type="entry name" value="FBOX"/>
    <property type="match status" value="1"/>
</dbReference>
<evidence type="ECO:0000256" key="2">
    <source>
        <dbReference type="ARBA" id="ARBA00022441"/>
    </source>
</evidence>
<comment type="subcellular location">
    <subcellularLocation>
        <location evidence="1">Cytoplasm</location>
    </subcellularLocation>
</comment>
<keyword evidence="2" id="KW-0880">Kelch repeat</keyword>
<evidence type="ECO:0000313" key="8">
    <source>
        <dbReference type="EMBL" id="EPS71394.1"/>
    </source>
</evidence>
<reference evidence="8 9" key="1">
    <citation type="journal article" date="2013" name="BMC Genomics">
        <title>The miniature genome of a carnivorous plant Genlisea aurea contains a low number of genes and short non-coding sequences.</title>
        <authorList>
            <person name="Leushkin E.V."/>
            <person name="Sutormin R.A."/>
            <person name="Nabieva E.R."/>
            <person name="Penin A.A."/>
            <person name="Kondrashov A.S."/>
            <person name="Logacheva M.D."/>
        </authorList>
    </citation>
    <scope>NUCLEOTIDE SEQUENCE [LARGE SCALE GENOMIC DNA]</scope>
</reference>
<evidence type="ECO:0000256" key="6">
    <source>
        <dbReference type="SAM" id="MobiDB-lite"/>
    </source>
</evidence>
<dbReference type="Gene3D" id="3.10.129.10">
    <property type="entry name" value="Hotdog Thioesterase"/>
    <property type="match status" value="1"/>
</dbReference>
<dbReference type="SMART" id="SM00612">
    <property type="entry name" value="Kelch"/>
    <property type="match status" value="2"/>
</dbReference>
<dbReference type="Pfam" id="PF01344">
    <property type="entry name" value="Kelch_1"/>
    <property type="match status" value="2"/>
</dbReference>
<feature type="compositionally biased region" description="Polar residues" evidence="6">
    <location>
        <begin position="1"/>
        <end position="23"/>
    </location>
</feature>
<dbReference type="PANTHER" id="PTHR46344">
    <property type="entry name" value="OS02G0202900 PROTEIN"/>
    <property type="match status" value="1"/>
</dbReference>
<evidence type="ECO:0000256" key="4">
    <source>
        <dbReference type="ARBA" id="ARBA00022737"/>
    </source>
</evidence>